<dbReference type="InterPro" id="IPR010982">
    <property type="entry name" value="Lambda_DNA-bd_dom_sf"/>
</dbReference>
<comment type="caution">
    <text evidence="2">The sequence shown here is derived from an EMBL/GenBank/DDBJ whole genome shotgun (WGS) entry which is preliminary data.</text>
</comment>
<sequence>MKNEALQQEVRELICNYLEIKEVSQNELAKMVGVSSATVSNIINEFWERVNETMLMKIKSFFKTKGWIVIETQNFVDVQYVCKRARKMNFMIGIVGSAGTGKTTALQNYYNSNANTFLVTCDRAMRSKQFLSEILKSLGVSYVASDYEMVKTIIDVLNKKDNPLLIIDEASKLSPNALMYMQSIWDGIEDNAGVILAGVESLFNSLQKNAERNKIGMEEFYSRVAQWQHLAEPTKKEVEAVCINNGVTNPKEIKTMYRLGNFRYVRNVILNLVNND</sequence>
<dbReference type="Pfam" id="PF13401">
    <property type="entry name" value="AAA_22"/>
    <property type="match status" value="1"/>
</dbReference>
<dbReference type="AlphaFoldDB" id="A0A2H3KQE5"/>
<dbReference type="OrthoDB" id="1426482at2"/>
<dbReference type="RefSeq" id="WP_097554329.1">
    <property type="nucleotide sequence ID" value="NZ_PCMW01000053.1"/>
</dbReference>
<dbReference type="InterPro" id="IPR003593">
    <property type="entry name" value="AAA+_ATPase"/>
</dbReference>
<dbReference type="PANTHER" id="PTHR35894">
    <property type="entry name" value="GENERAL SECRETION PATHWAY PROTEIN A-RELATED"/>
    <property type="match status" value="1"/>
</dbReference>
<dbReference type="EMBL" id="PCMW01000053">
    <property type="protein sequence ID" value="PDS23802.1"/>
    <property type="molecule type" value="Genomic_DNA"/>
</dbReference>
<dbReference type="InterPro" id="IPR052026">
    <property type="entry name" value="ExeA_AAA_ATPase_DNA-bind"/>
</dbReference>
<dbReference type="Gene3D" id="3.40.50.300">
    <property type="entry name" value="P-loop containing nucleotide triphosphate hydrolases"/>
    <property type="match status" value="1"/>
</dbReference>
<dbReference type="InterPro" id="IPR049945">
    <property type="entry name" value="AAA_22"/>
</dbReference>
<protein>
    <recommendedName>
        <fullName evidence="1">AAA+ ATPase domain-containing protein</fullName>
    </recommendedName>
</protein>
<dbReference type="PANTHER" id="PTHR35894:SF5">
    <property type="entry name" value="MU-LIKE PROPHAGE FLUMU DNA TRANSPOSITION PROTEIN B"/>
    <property type="match status" value="1"/>
</dbReference>
<reference evidence="2 3" key="1">
    <citation type="submission" date="2017-09" db="EMBL/GenBank/DDBJ databases">
        <title>Whole genomes of Flavobacteriaceae.</title>
        <authorList>
            <person name="Stine C."/>
            <person name="Li C."/>
            <person name="Tadesse D."/>
        </authorList>
    </citation>
    <scope>NUCLEOTIDE SEQUENCE [LARGE SCALE GENOMIC DNA]</scope>
    <source>
        <strain evidence="2 3">ATCC 35036</strain>
    </source>
</reference>
<dbReference type="SMART" id="SM00382">
    <property type="entry name" value="AAA"/>
    <property type="match status" value="1"/>
</dbReference>
<dbReference type="GO" id="GO:0016887">
    <property type="term" value="F:ATP hydrolysis activity"/>
    <property type="evidence" value="ECO:0007669"/>
    <property type="project" value="InterPro"/>
</dbReference>
<name>A0A2H3KQE5_9FLAO</name>
<dbReference type="SUPFAM" id="SSF47413">
    <property type="entry name" value="lambda repressor-like DNA-binding domains"/>
    <property type="match status" value="1"/>
</dbReference>
<proteinExistence type="predicted"/>
<dbReference type="SUPFAM" id="SSF52540">
    <property type="entry name" value="P-loop containing nucleoside triphosphate hydrolases"/>
    <property type="match status" value="1"/>
</dbReference>
<organism evidence="2 3">
    <name type="scientific">Flavobacterium branchiophilum</name>
    <dbReference type="NCBI Taxonomy" id="55197"/>
    <lineage>
        <taxon>Bacteria</taxon>
        <taxon>Pseudomonadati</taxon>
        <taxon>Bacteroidota</taxon>
        <taxon>Flavobacteriia</taxon>
        <taxon>Flavobacteriales</taxon>
        <taxon>Flavobacteriaceae</taxon>
        <taxon>Flavobacterium</taxon>
    </lineage>
</organism>
<gene>
    <name evidence="2" type="ORF">B0A77_09880</name>
</gene>
<dbReference type="Pfam" id="PF13443">
    <property type="entry name" value="HTH_26"/>
    <property type="match status" value="1"/>
</dbReference>
<evidence type="ECO:0000313" key="2">
    <source>
        <dbReference type="EMBL" id="PDS23802.1"/>
    </source>
</evidence>
<dbReference type="InterPro" id="IPR027417">
    <property type="entry name" value="P-loop_NTPase"/>
</dbReference>
<dbReference type="Proteomes" id="UP000220828">
    <property type="component" value="Unassembled WGS sequence"/>
</dbReference>
<dbReference type="Gene3D" id="1.10.260.40">
    <property type="entry name" value="lambda repressor-like DNA-binding domains"/>
    <property type="match status" value="1"/>
</dbReference>
<accession>A0A2H3KQE5</accession>
<feature type="domain" description="AAA+ ATPase" evidence="1">
    <location>
        <begin position="88"/>
        <end position="276"/>
    </location>
</feature>
<evidence type="ECO:0000259" key="1">
    <source>
        <dbReference type="SMART" id="SM00382"/>
    </source>
</evidence>
<dbReference type="InterPro" id="IPR001387">
    <property type="entry name" value="Cro/C1-type_HTH"/>
</dbReference>
<dbReference type="GO" id="GO:0003677">
    <property type="term" value="F:DNA binding"/>
    <property type="evidence" value="ECO:0007669"/>
    <property type="project" value="InterPro"/>
</dbReference>
<evidence type="ECO:0000313" key="3">
    <source>
        <dbReference type="Proteomes" id="UP000220828"/>
    </source>
</evidence>